<accession>A0ABP1RAC1</accession>
<reference evidence="1 2" key="1">
    <citation type="submission" date="2024-08" db="EMBL/GenBank/DDBJ databases">
        <authorList>
            <person name="Cucini C."/>
            <person name="Frati F."/>
        </authorList>
    </citation>
    <scope>NUCLEOTIDE SEQUENCE [LARGE SCALE GENOMIC DNA]</scope>
</reference>
<evidence type="ECO:0000313" key="1">
    <source>
        <dbReference type="EMBL" id="CAL8122084.1"/>
    </source>
</evidence>
<dbReference type="EMBL" id="CAXLJM020000067">
    <property type="protein sequence ID" value="CAL8122084.1"/>
    <property type="molecule type" value="Genomic_DNA"/>
</dbReference>
<sequence length="129" mass="14482">MIVRVCRFAKAKLMLKDHKAPLGLINGAINIEPFNRQCLQLKREVQESSEKIQKLTLEKTTDKIDWNSELNVPGGANCSEAQLEKQNSQLLKGSNTRSKQDNLLNLVPVLFRNFKLAESKTDTTANNSA</sequence>
<name>A0ABP1RAC1_9HEXA</name>
<keyword evidence="2" id="KW-1185">Reference proteome</keyword>
<gene>
    <name evidence="1" type="ORF">ODALV1_LOCUS19669</name>
</gene>
<evidence type="ECO:0000313" key="2">
    <source>
        <dbReference type="Proteomes" id="UP001642540"/>
    </source>
</evidence>
<proteinExistence type="predicted"/>
<dbReference type="Proteomes" id="UP001642540">
    <property type="component" value="Unassembled WGS sequence"/>
</dbReference>
<comment type="caution">
    <text evidence="1">The sequence shown here is derived from an EMBL/GenBank/DDBJ whole genome shotgun (WGS) entry which is preliminary data.</text>
</comment>
<organism evidence="1 2">
    <name type="scientific">Orchesella dallaii</name>
    <dbReference type="NCBI Taxonomy" id="48710"/>
    <lineage>
        <taxon>Eukaryota</taxon>
        <taxon>Metazoa</taxon>
        <taxon>Ecdysozoa</taxon>
        <taxon>Arthropoda</taxon>
        <taxon>Hexapoda</taxon>
        <taxon>Collembola</taxon>
        <taxon>Entomobryomorpha</taxon>
        <taxon>Entomobryoidea</taxon>
        <taxon>Orchesellidae</taxon>
        <taxon>Orchesellinae</taxon>
        <taxon>Orchesella</taxon>
    </lineage>
</organism>
<protein>
    <submittedName>
        <fullName evidence="1">Uncharacterized protein</fullName>
    </submittedName>
</protein>